<gene>
    <name evidence="2" type="ORF">BDV29DRAFT_163656</name>
</gene>
<evidence type="ECO:0000313" key="2">
    <source>
        <dbReference type="EMBL" id="KAB8067175.1"/>
    </source>
</evidence>
<dbReference type="EMBL" id="ML732545">
    <property type="protein sequence ID" value="KAB8067175.1"/>
    <property type="molecule type" value="Genomic_DNA"/>
</dbReference>
<sequence>MRDERQEEEEGIYDNQKCSSETGCCMVFREADGGTYLPKALLYDNDPRDRSLSDDPNYENESNPDSEPLEYRSETSDDGFRGGEDSSMSEPELADQRKWTFKVSGPDHPEYDTEFLPLSTRLGDRILGPNDIGGVTMNREAYYNARCYEHIAGPGCRNSQGYLGRNISLDEMRNCHTVQCILAKKEGWEPQPDDLDFEAESQYHLTGVAESMPSSGYGLKFAPVRHGVDDIRAETDYVLETSQEELREIGLPFHPACFELFIQASRQALGEVDIDTLVQIRDKACLERRDFPVHHHAHVQEAQGQCWSHNVGYEYLVANPVFVPALKAVLESSMSHNACFSVQNSPFTTRPRRNASAAIQDPFLAFPMEIILSIIDNFGSAEIAALRLSSRAFTHLPISLWHRLVIREMPWLYEAWSSDPAPYHWATVVAHDLIEEKESKERWDHDLEDRSRTVASDMPEVHVEWLKNQPKWEWPDHPDRHELLNLRPVRLAYDKTNWYRLYRDIAVNWKQLKGLQNRARIWDAVLQIIGAIKEAREKGNIEGVSDVTL</sequence>
<evidence type="ECO:0008006" key="4">
    <source>
        <dbReference type="Google" id="ProtNLM"/>
    </source>
</evidence>
<feature type="region of interest" description="Disordered" evidence="1">
    <location>
        <begin position="39"/>
        <end position="96"/>
    </location>
</feature>
<name>A0A5N5WHM4_9EURO</name>
<dbReference type="Proteomes" id="UP000326565">
    <property type="component" value="Unassembled WGS sequence"/>
</dbReference>
<protein>
    <recommendedName>
        <fullName evidence="4">F-box domain-containing protein</fullName>
    </recommendedName>
</protein>
<organism evidence="2 3">
    <name type="scientific">Aspergillus leporis</name>
    <dbReference type="NCBI Taxonomy" id="41062"/>
    <lineage>
        <taxon>Eukaryota</taxon>
        <taxon>Fungi</taxon>
        <taxon>Dikarya</taxon>
        <taxon>Ascomycota</taxon>
        <taxon>Pezizomycotina</taxon>
        <taxon>Eurotiomycetes</taxon>
        <taxon>Eurotiomycetidae</taxon>
        <taxon>Eurotiales</taxon>
        <taxon>Aspergillaceae</taxon>
        <taxon>Aspergillus</taxon>
        <taxon>Aspergillus subgen. Circumdati</taxon>
    </lineage>
</organism>
<feature type="compositionally biased region" description="Basic and acidic residues" evidence="1">
    <location>
        <begin position="69"/>
        <end position="84"/>
    </location>
</feature>
<keyword evidence="3" id="KW-1185">Reference proteome</keyword>
<reference evidence="2 3" key="1">
    <citation type="submission" date="2019-04" db="EMBL/GenBank/DDBJ databases">
        <title>Friends and foes A comparative genomics study of 23 Aspergillus species from section Flavi.</title>
        <authorList>
            <consortium name="DOE Joint Genome Institute"/>
            <person name="Kjaerbolling I."/>
            <person name="Vesth T."/>
            <person name="Frisvad J.C."/>
            <person name="Nybo J.L."/>
            <person name="Theobald S."/>
            <person name="Kildgaard S."/>
            <person name="Isbrandt T."/>
            <person name="Kuo A."/>
            <person name="Sato A."/>
            <person name="Lyhne E.K."/>
            <person name="Kogle M.E."/>
            <person name="Wiebenga A."/>
            <person name="Kun R.S."/>
            <person name="Lubbers R.J."/>
            <person name="Makela M.R."/>
            <person name="Barry K."/>
            <person name="Chovatia M."/>
            <person name="Clum A."/>
            <person name="Daum C."/>
            <person name="Haridas S."/>
            <person name="He G."/>
            <person name="LaButti K."/>
            <person name="Lipzen A."/>
            <person name="Mondo S."/>
            <person name="Riley R."/>
            <person name="Salamov A."/>
            <person name="Simmons B.A."/>
            <person name="Magnuson J.K."/>
            <person name="Henrissat B."/>
            <person name="Mortensen U.H."/>
            <person name="Larsen T.O."/>
            <person name="Devries R.P."/>
            <person name="Grigoriev I.V."/>
            <person name="Machida M."/>
            <person name="Baker S.E."/>
            <person name="Andersen M.R."/>
        </authorList>
    </citation>
    <scope>NUCLEOTIDE SEQUENCE [LARGE SCALE GENOMIC DNA]</scope>
    <source>
        <strain evidence="2 3">CBS 151.66</strain>
    </source>
</reference>
<feature type="compositionally biased region" description="Acidic residues" evidence="1">
    <location>
        <begin position="56"/>
        <end position="68"/>
    </location>
</feature>
<dbReference type="OrthoDB" id="6612291at2759"/>
<evidence type="ECO:0000313" key="3">
    <source>
        <dbReference type="Proteomes" id="UP000326565"/>
    </source>
</evidence>
<proteinExistence type="predicted"/>
<evidence type="ECO:0000256" key="1">
    <source>
        <dbReference type="SAM" id="MobiDB-lite"/>
    </source>
</evidence>
<accession>A0A5N5WHM4</accession>
<dbReference type="AlphaFoldDB" id="A0A5N5WHM4"/>